<protein>
    <submittedName>
        <fullName evidence="7">Putative permease</fullName>
    </submittedName>
</protein>
<accession>A0A072NNX7</accession>
<evidence type="ECO:0000256" key="5">
    <source>
        <dbReference type="ARBA" id="ARBA00023136"/>
    </source>
</evidence>
<feature type="transmembrane region" description="Helical" evidence="6">
    <location>
        <begin position="161"/>
        <end position="180"/>
    </location>
</feature>
<dbReference type="PANTHER" id="PTHR21716">
    <property type="entry name" value="TRANSMEMBRANE PROTEIN"/>
    <property type="match status" value="1"/>
</dbReference>
<comment type="subcellular location">
    <subcellularLocation>
        <location evidence="1">Membrane</location>
        <topology evidence="1">Multi-pass membrane protein</topology>
    </subcellularLocation>
</comment>
<evidence type="ECO:0000256" key="3">
    <source>
        <dbReference type="ARBA" id="ARBA00022692"/>
    </source>
</evidence>
<reference evidence="7 8" key="1">
    <citation type="submission" date="2014-04" db="EMBL/GenBank/DDBJ databases">
        <title>Draft genome sequence of Bacillus azotoformans MEV2011, a (co-) denitrifying strain unable to grow in the presence of oxygen.</title>
        <authorList>
            <person name="Nielsen M."/>
            <person name="Schreiber L."/>
            <person name="Finster K."/>
            <person name="Schramm A."/>
        </authorList>
    </citation>
    <scope>NUCLEOTIDE SEQUENCE [LARGE SCALE GENOMIC DNA]</scope>
    <source>
        <strain evidence="7 8">MEV2011</strain>
    </source>
</reference>
<evidence type="ECO:0000256" key="6">
    <source>
        <dbReference type="SAM" id="Phobius"/>
    </source>
</evidence>
<dbReference type="EMBL" id="JJRY01000003">
    <property type="protein sequence ID" value="KEF39384.1"/>
    <property type="molecule type" value="Genomic_DNA"/>
</dbReference>
<feature type="transmembrane region" description="Helical" evidence="6">
    <location>
        <begin position="39"/>
        <end position="61"/>
    </location>
</feature>
<evidence type="ECO:0000256" key="1">
    <source>
        <dbReference type="ARBA" id="ARBA00004141"/>
    </source>
</evidence>
<dbReference type="PATRIC" id="fig|1348973.3.peg.1119"/>
<proteinExistence type="inferred from homology"/>
<dbReference type="Pfam" id="PF01594">
    <property type="entry name" value="AI-2E_transport"/>
    <property type="match status" value="1"/>
</dbReference>
<dbReference type="PANTHER" id="PTHR21716:SF15">
    <property type="entry name" value="TRANSPORT PROTEIN YRRI-RELATED"/>
    <property type="match status" value="1"/>
</dbReference>
<feature type="transmembrane region" description="Helical" evidence="6">
    <location>
        <begin position="244"/>
        <end position="263"/>
    </location>
</feature>
<dbReference type="RefSeq" id="WP_035193982.1">
    <property type="nucleotide sequence ID" value="NZ_JJRY01000003.1"/>
</dbReference>
<dbReference type="InterPro" id="IPR002549">
    <property type="entry name" value="AI-2E-like"/>
</dbReference>
<keyword evidence="3 6" id="KW-0812">Transmembrane</keyword>
<dbReference type="Proteomes" id="UP000027936">
    <property type="component" value="Unassembled WGS sequence"/>
</dbReference>
<feature type="transmembrane region" description="Helical" evidence="6">
    <location>
        <begin position="73"/>
        <end position="94"/>
    </location>
</feature>
<organism evidence="7 8">
    <name type="scientific">Schinkia azotoformans MEV2011</name>
    <dbReference type="NCBI Taxonomy" id="1348973"/>
    <lineage>
        <taxon>Bacteria</taxon>
        <taxon>Bacillati</taxon>
        <taxon>Bacillota</taxon>
        <taxon>Bacilli</taxon>
        <taxon>Bacillales</taxon>
        <taxon>Bacillaceae</taxon>
        <taxon>Calidifontibacillus/Schinkia group</taxon>
        <taxon>Schinkia</taxon>
    </lineage>
</organism>
<feature type="transmembrane region" description="Helical" evidence="6">
    <location>
        <begin position="9"/>
        <end position="27"/>
    </location>
</feature>
<feature type="transmembrane region" description="Helical" evidence="6">
    <location>
        <begin position="313"/>
        <end position="344"/>
    </location>
</feature>
<dbReference type="AlphaFoldDB" id="A0A072NNX7"/>
<sequence>MGFSRSYKWLIRAATLLIVFLCIFVFLKLTPIWEPIYRIILTVFMPVLISVFITYLLLPIVEGLYNRGIPRTVAILGIYLLFFGGIGFGLYKLFPQIIKQLKDLSENLPYLMNTYRTWIEEIDFQTKNFPEEIHTHIEQGISGVETAVNQFISFIMTFLKGLLNSLVLIALIPLIVFYLLKDISLFKKAAWYMTPRKWRRAGMELLKDIDESLGNYIRGQLFVCIIIGVVASAALWIADMSYPLLLGSIIGVTNIIPYFGPIIGAVPTIIVASTISIKMVIIVAIIIGILQFLEGNILSPLIVGKSLRMHPVVIILALLAGEEIGGVIGLILAVPVLAILRVIVTHLKLNFEKQTQETID</sequence>
<dbReference type="GO" id="GO:0016020">
    <property type="term" value="C:membrane"/>
    <property type="evidence" value="ECO:0007669"/>
    <property type="project" value="UniProtKB-SubCell"/>
</dbReference>
<dbReference type="GO" id="GO:0055085">
    <property type="term" value="P:transmembrane transport"/>
    <property type="evidence" value="ECO:0007669"/>
    <property type="project" value="TreeGrafter"/>
</dbReference>
<evidence type="ECO:0000313" key="7">
    <source>
        <dbReference type="EMBL" id="KEF39384.1"/>
    </source>
</evidence>
<gene>
    <name evidence="7" type="ORF">M670_01148</name>
</gene>
<comment type="similarity">
    <text evidence="2">Belongs to the autoinducer-2 exporter (AI-2E) (TC 2.A.86) family.</text>
</comment>
<feature type="transmembrane region" description="Helical" evidence="6">
    <location>
        <begin position="275"/>
        <end position="293"/>
    </location>
</feature>
<name>A0A072NNX7_SCHAZ</name>
<keyword evidence="4 6" id="KW-1133">Transmembrane helix</keyword>
<feature type="transmembrane region" description="Helical" evidence="6">
    <location>
        <begin position="221"/>
        <end position="238"/>
    </location>
</feature>
<evidence type="ECO:0000313" key="8">
    <source>
        <dbReference type="Proteomes" id="UP000027936"/>
    </source>
</evidence>
<evidence type="ECO:0000256" key="4">
    <source>
        <dbReference type="ARBA" id="ARBA00022989"/>
    </source>
</evidence>
<keyword evidence="5 6" id="KW-0472">Membrane</keyword>
<dbReference type="OrthoDB" id="9793390at2"/>
<evidence type="ECO:0000256" key="2">
    <source>
        <dbReference type="ARBA" id="ARBA00009773"/>
    </source>
</evidence>
<comment type="caution">
    <text evidence="7">The sequence shown here is derived from an EMBL/GenBank/DDBJ whole genome shotgun (WGS) entry which is preliminary data.</text>
</comment>